<dbReference type="PANTHER" id="PTHR43827:SF3">
    <property type="entry name" value="NADP-DEPENDENT OXIDOREDUCTASE DOMAIN-CONTAINING PROTEIN"/>
    <property type="match status" value="1"/>
</dbReference>
<evidence type="ECO:0000256" key="4">
    <source>
        <dbReference type="ARBA" id="ARBA00049445"/>
    </source>
</evidence>
<dbReference type="FunFam" id="3.20.20.100:FF:000002">
    <property type="entry name" value="2,5-diketo-D-gluconic acid reductase A"/>
    <property type="match status" value="1"/>
</dbReference>
<evidence type="ECO:0000313" key="10">
    <source>
        <dbReference type="Proteomes" id="UP000578569"/>
    </source>
</evidence>
<dbReference type="PRINTS" id="PR00069">
    <property type="entry name" value="ALDKETRDTASE"/>
</dbReference>
<dbReference type="SUPFAM" id="SSF51430">
    <property type="entry name" value="NAD(P)-linked oxidoreductase"/>
    <property type="match status" value="1"/>
</dbReference>
<dbReference type="Pfam" id="PF00248">
    <property type="entry name" value="Aldo_ket_red"/>
    <property type="match status" value="1"/>
</dbReference>
<dbReference type="PROSITE" id="PS00798">
    <property type="entry name" value="ALDOKETO_REDUCTASE_1"/>
    <property type="match status" value="1"/>
</dbReference>
<protein>
    <submittedName>
        <fullName evidence="9">2,5-diketo-D-gluconate reductase A</fullName>
        <ecNumber evidence="9">1.1.1.346</ecNumber>
    </submittedName>
</protein>
<gene>
    <name evidence="9" type="ORF">FHS50_000138</name>
</gene>
<dbReference type="PIRSF" id="PIRSF000097">
    <property type="entry name" value="AKR"/>
    <property type="match status" value="1"/>
</dbReference>
<comment type="caution">
    <text evidence="9">The sequence shown here is derived from an EMBL/GenBank/DDBJ whole genome shotgun (WGS) entry which is preliminary data.</text>
</comment>
<comment type="catalytic activity">
    <reaction evidence="4">
        <text>hydroxyacetone + NADP(+) = methylglyoxal + NADPH + H(+)</text>
        <dbReference type="Rhea" id="RHEA:27986"/>
        <dbReference type="ChEBI" id="CHEBI:15378"/>
        <dbReference type="ChEBI" id="CHEBI:17158"/>
        <dbReference type="ChEBI" id="CHEBI:27957"/>
        <dbReference type="ChEBI" id="CHEBI:57783"/>
        <dbReference type="ChEBI" id="CHEBI:58349"/>
    </reaction>
</comment>
<feature type="binding site" evidence="6">
    <location>
        <position position="103"/>
    </location>
    <ligand>
        <name>substrate</name>
    </ligand>
</feature>
<evidence type="ECO:0000313" key="9">
    <source>
        <dbReference type="EMBL" id="MBB3763115.1"/>
    </source>
</evidence>
<dbReference type="Proteomes" id="UP000578569">
    <property type="component" value="Unassembled WGS sequence"/>
</dbReference>
<evidence type="ECO:0000256" key="5">
    <source>
        <dbReference type="PIRSR" id="PIRSR000097-1"/>
    </source>
</evidence>
<feature type="site" description="Lowers pKa of active site Tyr" evidence="7">
    <location>
        <position position="70"/>
    </location>
</feature>
<evidence type="ECO:0000256" key="7">
    <source>
        <dbReference type="PIRSR" id="PIRSR000097-3"/>
    </source>
</evidence>
<dbReference type="PROSITE" id="PS00062">
    <property type="entry name" value="ALDOKETO_REDUCTASE_2"/>
    <property type="match status" value="1"/>
</dbReference>
<comment type="similarity">
    <text evidence="1">Belongs to the aldo/keto reductase family.</text>
</comment>
<dbReference type="EC" id="1.1.1.346" evidence="9"/>
<name>A0A839Z0M7_9SPHN</name>
<evidence type="ECO:0000256" key="6">
    <source>
        <dbReference type="PIRSR" id="PIRSR000097-2"/>
    </source>
</evidence>
<dbReference type="InterPro" id="IPR020471">
    <property type="entry name" value="AKR"/>
</dbReference>
<feature type="domain" description="NADP-dependent oxidoreductase" evidence="8">
    <location>
        <begin position="18"/>
        <end position="255"/>
    </location>
</feature>
<dbReference type="InterPro" id="IPR018170">
    <property type="entry name" value="Aldo/ket_reductase_CS"/>
</dbReference>
<sequence>MTDQPMIELNDGRTMPQLGFGTYKIDNREAANAVRTAIEVGYRLVDTASIYRNEQGVGEGMTEGVWLTTKVWNDDQGRREAPRALEASLERLGRSHVDLLLIHWPCPDKRRYLETWQALIALRDEGLARSIGVSNFMPEQIEELVRETGVVPAVNQVECHPRFQQRELRALHERYCIVTQSWSPLGQGGGLEEETVQAIAREADQSPAAVLLRWHVQKGLAPIPKASSQAHMEENFSCLSFTLDAGQMARLDALDSEDGRVGPHPANFC</sequence>
<evidence type="ECO:0000256" key="3">
    <source>
        <dbReference type="ARBA" id="ARBA00023002"/>
    </source>
</evidence>
<evidence type="ECO:0000256" key="1">
    <source>
        <dbReference type="ARBA" id="ARBA00007905"/>
    </source>
</evidence>
<dbReference type="PANTHER" id="PTHR43827">
    <property type="entry name" value="2,5-DIKETO-D-GLUCONIC ACID REDUCTASE"/>
    <property type="match status" value="1"/>
</dbReference>
<dbReference type="Gene3D" id="3.20.20.100">
    <property type="entry name" value="NADP-dependent oxidoreductase domain"/>
    <property type="match status" value="1"/>
</dbReference>
<dbReference type="InterPro" id="IPR023210">
    <property type="entry name" value="NADP_OxRdtase_dom"/>
</dbReference>
<dbReference type="InterPro" id="IPR036812">
    <property type="entry name" value="NAD(P)_OxRdtase_dom_sf"/>
</dbReference>
<accession>A0A839Z0M7</accession>
<dbReference type="GO" id="GO:0016616">
    <property type="term" value="F:oxidoreductase activity, acting on the CH-OH group of donors, NAD or NADP as acceptor"/>
    <property type="evidence" value="ECO:0007669"/>
    <property type="project" value="UniProtKB-ARBA"/>
</dbReference>
<organism evidence="9 10">
    <name type="scientific">Sphingomicrobium lutaoense</name>
    <dbReference type="NCBI Taxonomy" id="515949"/>
    <lineage>
        <taxon>Bacteria</taxon>
        <taxon>Pseudomonadati</taxon>
        <taxon>Pseudomonadota</taxon>
        <taxon>Alphaproteobacteria</taxon>
        <taxon>Sphingomonadales</taxon>
        <taxon>Sphingomonadaceae</taxon>
        <taxon>Sphingomicrobium</taxon>
    </lineage>
</organism>
<proteinExistence type="inferred from homology"/>
<keyword evidence="3 9" id="KW-0560">Oxidoreductase</keyword>
<feature type="active site" description="Proton donor" evidence="5">
    <location>
        <position position="51"/>
    </location>
</feature>
<keyword evidence="2" id="KW-0521">NADP</keyword>
<evidence type="ECO:0000259" key="8">
    <source>
        <dbReference type="Pfam" id="PF00248"/>
    </source>
</evidence>
<dbReference type="RefSeq" id="WP_183932439.1">
    <property type="nucleotide sequence ID" value="NZ_JACICF010000001.1"/>
</dbReference>
<reference evidence="9 10" key="1">
    <citation type="submission" date="2020-08" db="EMBL/GenBank/DDBJ databases">
        <title>Genomic Encyclopedia of Type Strains, Phase IV (KMG-IV): sequencing the most valuable type-strain genomes for metagenomic binning, comparative biology and taxonomic classification.</title>
        <authorList>
            <person name="Goeker M."/>
        </authorList>
    </citation>
    <scope>NUCLEOTIDE SEQUENCE [LARGE SCALE GENOMIC DNA]</scope>
    <source>
        <strain evidence="9 10">DSM 24194</strain>
    </source>
</reference>
<dbReference type="AlphaFoldDB" id="A0A839Z0M7"/>
<dbReference type="EMBL" id="JACICF010000001">
    <property type="protein sequence ID" value="MBB3763115.1"/>
    <property type="molecule type" value="Genomic_DNA"/>
</dbReference>
<evidence type="ECO:0000256" key="2">
    <source>
        <dbReference type="ARBA" id="ARBA00022857"/>
    </source>
</evidence>
<keyword evidence="10" id="KW-1185">Reference proteome</keyword>